<evidence type="ECO:0000313" key="1">
    <source>
        <dbReference type="EMBL" id="ALO15514.1"/>
    </source>
</evidence>
<reference evidence="1 2" key="1">
    <citation type="submission" date="2015-11" db="EMBL/GenBank/DDBJ databases">
        <title>Description and complete genome sequence of a novel strain predominating in hypersaline microbial mats and representing a new family of the Bacteriodetes phylum.</title>
        <authorList>
            <person name="Spring S."/>
            <person name="Bunk B."/>
            <person name="Sproer C."/>
            <person name="Klenk H.-P."/>
        </authorList>
    </citation>
    <scope>NUCLEOTIDE SEQUENCE [LARGE SCALE GENOMIC DNA]</scope>
    <source>
        <strain evidence="1 2">L21-Spi-D4</strain>
    </source>
</reference>
<evidence type="ECO:0000313" key="2">
    <source>
        <dbReference type="Proteomes" id="UP000064893"/>
    </source>
</evidence>
<dbReference type="KEGG" id="blq:L21SP5_01874"/>
<sequence length="561" mass="62566">MAQKEVHISLNAKNQPVQKVLELIKRESNYRLIIPNQFYNPDSLVTITYQYQKSSRIIKKLFNGKAQTKIVGNRIIVLPKYHSNKPDSSDHSYLEVSGIVIDQKSRETLREATIYQIEKSKITLTDKAGGFVLPGTRNKKHLLLYIARQMYSDTIIQIDPKNRENLVIPLQHKETPYFADENLMFDSPIEQLMPKFVSKKILKKQITIAKNLQNVNEKKIAQISFLPFLSTNGHKNGITENNFSLNIIGGFNGSISGIEIGGGANLTYRNTSGLQAAGLFNWVNRGVSGLQMAGGFNNTYGDFQGMQLGGIFNYNREQLHGFQLAGIGNIVRSDITGMQMSSAYNHGCRTVKGIQLAGIFNSTIHTLKGLQLGMVNYAGNNKGFQLGLLNISDSTSGVSIGLFNYSKTGYRSFALSANEIFPVNVAFRSGSTHFYTLFKFSIGKPEKTYLSMGTGMGTQITFRKSWIASIDATANMLHEDGTKDWGDLLWYRLGIDGGHQISEKFTLAAGPAVNLLQVRKTSMNGIQDATLLNLKPINEKEIDPFLIQLWIGGQIELQYRF</sequence>
<gene>
    <name evidence="1" type="ORF">L21SP5_01874</name>
</gene>
<accession>A0A0S2HZM0</accession>
<dbReference type="InterPro" id="IPR058093">
    <property type="entry name" value="LA_2272-like"/>
</dbReference>
<dbReference type="AlphaFoldDB" id="A0A0S2HZM0"/>
<keyword evidence="2" id="KW-1185">Reference proteome</keyword>
<dbReference type="InterPro" id="IPR008969">
    <property type="entry name" value="CarboxyPept-like_regulatory"/>
</dbReference>
<dbReference type="STRING" id="1307839.L21SP5_01874"/>
<dbReference type="SUPFAM" id="SSF49464">
    <property type="entry name" value="Carboxypeptidase regulatory domain-like"/>
    <property type="match status" value="1"/>
</dbReference>
<proteinExistence type="predicted"/>
<protein>
    <submittedName>
        <fullName evidence="1">Uncharacterized protein</fullName>
    </submittedName>
</protein>
<dbReference type="EMBL" id="CP013118">
    <property type="protein sequence ID" value="ALO15514.1"/>
    <property type="molecule type" value="Genomic_DNA"/>
</dbReference>
<name>A0A0S2HZM0_9BACT</name>
<dbReference type="Proteomes" id="UP000064893">
    <property type="component" value="Chromosome"/>
</dbReference>
<dbReference type="NCBIfam" id="NF047436">
    <property type="entry name" value="LA_2272_repeat"/>
    <property type="match status" value="1"/>
</dbReference>
<organism evidence="1 2">
    <name type="scientific">Salinivirga cyanobacteriivorans</name>
    <dbReference type="NCBI Taxonomy" id="1307839"/>
    <lineage>
        <taxon>Bacteria</taxon>
        <taxon>Pseudomonadati</taxon>
        <taxon>Bacteroidota</taxon>
        <taxon>Bacteroidia</taxon>
        <taxon>Bacteroidales</taxon>
        <taxon>Salinivirgaceae</taxon>
        <taxon>Salinivirga</taxon>
    </lineage>
</organism>